<reference evidence="2" key="1">
    <citation type="submission" date="2023-10" db="EMBL/GenBank/DDBJ databases">
        <authorList>
            <person name="Hackl T."/>
        </authorList>
    </citation>
    <scope>NUCLEOTIDE SEQUENCE</scope>
</reference>
<evidence type="ECO:0000313" key="2">
    <source>
        <dbReference type="EMBL" id="CAJ2500231.1"/>
    </source>
</evidence>
<comment type="caution">
    <text evidence="2">The sequence shown here is derived from an EMBL/GenBank/DDBJ whole genome shotgun (WGS) entry which is preliminary data.</text>
</comment>
<organism evidence="2 3">
    <name type="scientific">Anthostomella pinea</name>
    <dbReference type="NCBI Taxonomy" id="933095"/>
    <lineage>
        <taxon>Eukaryota</taxon>
        <taxon>Fungi</taxon>
        <taxon>Dikarya</taxon>
        <taxon>Ascomycota</taxon>
        <taxon>Pezizomycotina</taxon>
        <taxon>Sordariomycetes</taxon>
        <taxon>Xylariomycetidae</taxon>
        <taxon>Xylariales</taxon>
        <taxon>Xylariaceae</taxon>
        <taxon>Anthostomella</taxon>
    </lineage>
</organism>
<feature type="compositionally biased region" description="Polar residues" evidence="1">
    <location>
        <begin position="30"/>
        <end position="39"/>
    </location>
</feature>
<feature type="region of interest" description="Disordered" evidence="1">
    <location>
        <begin position="1"/>
        <end position="40"/>
    </location>
</feature>
<evidence type="ECO:0000313" key="3">
    <source>
        <dbReference type="Proteomes" id="UP001295740"/>
    </source>
</evidence>
<name>A0AAI8V9E3_9PEZI</name>
<proteinExistence type="predicted"/>
<keyword evidence="3" id="KW-1185">Reference proteome</keyword>
<accession>A0AAI8V9E3</accession>
<evidence type="ECO:0000256" key="1">
    <source>
        <dbReference type="SAM" id="MobiDB-lite"/>
    </source>
</evidence>
<dbReference type="EMBL" id="CAUWAG010000003">
    <property type="protein sequence ID" value="CAJ2500231.1"/>
    <property type="molecule type" value="Genomic_DNA"/>
</dbReference>
<protein>
    <submittedName>
        <fullName evidence="2">Uu.00g030840.m01.CDS01</fullName>
    </submittedName>
</protein>
<dbReference type="AlphaFoldDB" id="A0AAI8V9E3"/>
<gene>
    <name evidence="2" type="ORF">KHLLAP_LOCUS699</name>
</gene>
<dbReference type="Proteomes" id="UP001295740">
    <property type="component" value="Unassembled WGS sequence"/>
</dbReference>
<sequence length="179" mass="20875">MNELLDYEFHDESRQPAPTKPYVPVRDRSQPSISQQVQHDAQGPYVMRRDGLGWYRHRPLEVAMASSVLFDRAKAEKGTKDSITTLFKLDRVIYHKRTMLAEDDDDLKRKAHELIPKQHHEHLDVFSKVQSDKLSPYRPGVDHNIDLTADPRSLGYSPLYKMSLEKMEACRKYIVNNLK</sequence>